<keyword evidence="10 13" id="KW-0472">Membrane</keyword>
<comment type="caution">
    <text evidence="15">The sequence shown here is derived from an EMBL/GenBank/DDBJ whole genome shotgun (WGS) entry which is preliminary data.</text>
</comment>
<keyword evidence="18" id="KW-1185">Reference proteome</keyword>
<dbReference type="Gene3D" id="1.10.287.70">
    <property type="match status" value="1"/>
</dbReference>
<organism evidence="15">
    <name type="scientific">Cladocopium goreaui</name>
    <dbReference type="NCBI Taxonomy" id="2562237"/>
    <lineage>
        <taxon>Eukaryota</taxon>
        <taxon>Sar</taxon>
        <taxon>Alveolata</taxon>
        <taxon>Dinophyceae</taxon>
        <taxon>Suessiales</taxon>
        <taxon>Symbiodiniaceae</taxon>
        <taxon>Cladocopium</taxon>
    </lineage>
</organism>
<keyword evidence="7" id="KW-0851">Voltage-gated channel</keyword>
<feature type="transmembrane region" description="Helical" evidence="13">
    <location>
        <begin position="158"/>
        <end position="178"/>
    </location>
</feature>
<evidence type="ECO:0000256" key="5">
    <source>
        <dbReference type="ARBA" id="ARBA00022692"/>
    </source>
</evidence>
<evidence type="ECO:0000256" key="10">
    <source>
        <dbReference type="ARBA" id="ARBA00023136"/>
    </source>
</evidence>
<feature type="domain" description="Ion transport" evidence="14">
    <location>
        <begin position="19"/>
        <end position="249"/>
    </location>
</feature>
<dbReference type="EMBL" id="CAMXCT020002293">
    <property type="protein sequence ID" value="CAL1150506.1"/>
    <property type="molecule type" value="Genomic_DNA"/>
</dbReference>
<dbReference type="GO" id="GO:0008331">
    <property type="term" value="F:high voltage-gated calcium channel activity"/>
    <property type="evidence" value="ECO:0007669"/>
    <property type="project" value="TreeGrafter"/>
</dbReference>
<name>A0A9P1G2I5_9DINO</name>
<dbReference type="GO" id="GO:0005891">
    <property type="term" value="C:voltage-gated calcium channel complex"/>
    <property type="evidence" value="ECO:0007669"/>
    <property type="project" value="TreeGrafter"/>
</dbReference>
<gene>
    <name evidence="15" type="ORF">C1SCF055_LOCUS23544</name>
</gene>
<keyword evidence="3" id="KW-0109">Calcium transport</keyword>
<keyword evidence="9" id="KW-0406">Ion transport</keyword>
<evidence type="ECO:0000256" key="7">
    <source>
        <dbReference type="ARBA" id="ARBA00022882"/>
    </source>
</evidence>
<keyword evidence="6" id="KW-0106">Calcium</keyword>
<dbReference type="InterPro" id="IPR005821">
    <property type="entry name" value="Ion_trans_dom"/>
</dbReference>
<dbReference type="EMBL" id="CAMXCT010002293">
    <property type="protein sequence ID" value="CAI3997131.1"/>
    <property type="molecule type" value="Genomic_DNA"/>
</dbReference>
<dbReference type="EMBL" id="CAMXCT030002293">
    <property type="protein sequence ID" value="CAL4784443.1"/>
    <property type="molecule type" value="Genomic_DNA"/>
</dbReference>
<feature type="transmembrane region" description="Helical" evidence="13">
    <location>
        <begin position="228"/>
        <end position="252"/>
    </location>
</feature>
<evidence type="ECO:0000256" key="2">
    <source>
        <dbReference type="ARBA" id="ARBA00022448"/>
    </source>
</evidence>
<feature type="transmembrane region" description="Helical" evidence="13">
    <location>
        <begin position="20"/>
        <end position="38"/>
    </location>
</feature>
<protein>
    <submittedName>
        <fullName evidence="17">Sodium channel protein type 4 subunit alpha A (Voltage-gated sodium channel subunit alpha Nav1.4a)</fullName>
    </submittedName>
</protein>
<keyword evidence="8 13" id="KW-1133">Transmembrane helix</keyword>
<dbReference type="Pfam" id="PF00520">
    <property type="entry name" value="Ion_trans"/>
    <property type="match status" value="1"/>
</dbReference>
<evidence type="ECO:0000256" key="12">
    <source>
        <dbReference type="ARBA" id="ARBA00023303"/>
    </source>
</evidence>
<evidence type="ECO:0000256" key="13">
    <source>
        <dbReference type="SAM" id="Phobius"/>
    </source>
</evidence>
<evidence type="ECO:0000313" key="16">
    <source>
        <dbReference type="EMBL" id="CAL1150506.1"/>
    </source>
</evidence>
<evidence type="ECO:0000313" key="18">
    <source>
        <dbReference type="Proteomes" id="UP001152797"/>
    </source>
</evidence>
<dbReference type="PANTHER" id="PTHR45628">
    <property type="entry name" value="VOLTAGE-DEPENDENT CALCIUM CHANNEL TYPE A SUBUNIT ALPHA-1"/>
    <property type="match status" value="1"/>
</dbReference>
<keyword evidence="2" id="KW-0813">Transport</keyword>
<evidence type="ECO:0000256" key="9">
    <source>
        <dbReference type="ARBA" id="ARBA00023065"/>
    </source>
</evidence>
<evidence type="ECO:0000256" key="4">
    <source>
        <dbReference type="ARBA" id="ARBA00022673"/>
    </source>
</evidence>
<evidence type="ECO:0000259" key="14">
    <source>
        <dbReference type="Pfam" id="PF00520"/>
    </source>
</evidence>
<keyword evidence="4" id="KW-0107">Calcium channel</keyword>
<dbReference type="GO" id="GO:0098703">
    <property type="term" value="P:calcium ion import across plasma membrane"/>
    <property type="evidence" value="ECO:0007669"/>
    <property type="project" value="TreeGrafter"/>
</dbReference>
<sequence length="538" mass="59941">ASTSSSSFGDIAGRLVYSKFFDIFTALVIVASLVILVFEVNADARCYPEYAQSFQDCPVSSLQIQWLEHANTALLLIFSIECLARACAEQSRFFCNGWNLIDVATVLVGFLGKMWTSTLNVNFLRAFRLLCICRSSRMVTSVPELRVLLVALKASMRALVVAAVFLLFILFLWAIVAVETLHPLLSSSHASDDALAFEDVWKAAVTILLQMGGWIQEDFGDVVLDAPWTAAIFFGILVSMSFGVMITLVLIVECYTRACEQDQQQKWEDENAQSDAHLHQLAAACSNLDTMRRGSLQMADLIGAYQGDVAGFRSSLATMGIESREQLETICVVLAAPTGQVGISEFLRHLRGLQKSVARDAWMAYTVLELKRLVKAELTAPRGAFPRGAPRLAQASPTLRLAPLLPEETSPLPQQEVVRRRWARHCIQSFENLQKGMDPLLLQAEHLLQEVLEETAFEPPFQDCRIEIEIDSDAATPDMPSRYDWLLDQRSSVLCDSFNRSLEQLSSLDCSRWCQESASPQKPCSHWAYPHAGISCRE</sequence>
<comment type="subcellular location">
    <subcellularLocation>
        <location evidence="1">Membrane</location>
        <topology evidence="1">Multi-pass membrane protein</topology>
    </subcellularLocation>
</comment>
<keyword evidence="11" id="KW-0325">Glycoprotein</keyword>
<evidence type="ECO:0000256" key="3">
    <source>
        <dbReference type="ARBA" id="ARBA00022568"/>
    </source>
</evidence>
<reference evidence="15" key="1">
    <citation type="submission" date="2022-10" db="EMBL/GenBank/DDBJ databases">
        <authorList>
            <person name="Chen Y."/>
            <person name="Dougan E. K."/>
            <person name="Chan C."/>
            <person name="Rhodes N."/>
            <person name="Thang M."/>
        </authorList>
    </citation>
    <scope>NUCLEOTIDE SEQUENCE</scope>
</reference>
<evidence type="ECO:0000256" key="1">
    <source>
        <dbReference type="ARBA" id="ARBA00004141"/>
    </source>
</evidence>
<feature type="non-terminal residue" evidence="15">
    <location>
        <position position="538"/>
    </location>
</feature>
<keyword evidence="12 17" id="KW-0407">Ion channel</keyword>
<dbReference type="InterPro" id="IPR027359">
    <property type="entry name" value="Volt_channel_dom_sf"/>
</dbReference>
<dbReference type="SUPFAM" id="SSF81324">
    <property type="entry name" value="Voltage-gated potassium channels"/>
    <property type="match status" value="1"/>
</dbReference>
<proteinExistence type="predicted"/>
<dbReference type="PANTHER" id="PTHR45628:SF7">
    <property type="entry name" value="VOLTAGE-DEPENDENT CALCIUM CHANNEL TYPE A SUBUNIT ALPHA-1"/>
    <property type="match status" value="1"/>
</dbReference>
<dbReference type="Gene3D" id="1.20.120.350">
    <property type="entry name" value="Voltage-gated potassium channels. Chain C"/>
    <property type="match status" value="1"/>
</dbReference>
<evidence type="ECO:0000313" key="15">
    <source>
        <dbReference type="EMBL" id="CAI3997131.1"/>
    </source>
</evidence>
<evidence type="ECO:0000256" key="8">
    <source>
        <dbReference type="ARBA" id="ARBA00022989"/>
    </source>
</evidence>
<keyword evidence="5 13" id="KW-0812">Transmembrane</keyword>
<dbReference type="AlphaFoldDB" id="A0A9P1G2I5"/>
<evidence type="ECO:0000256" key="11">
    <source>
        <dbReference type="ARBA" id="ARBA00023180"/>
    </source>
</evidence>
<reference evidence="16" key="2">
    <citation type="submission" date="2024-04" db="EMBL/GenBank/DDBJ databases">
        <authorList>
            <person name="Chen Y."/>
            <person name="Shah S."/>
            <person name="Dougan E. K."/>
            <person name="Thang M."/>
            <person name="Chan C."/>
        </authorList>
    </citation>
    <scope>NUCLEOTIDE SEQUENCE [LARGE SCALE GENOMIC DNA]</scope>
</reference>
<accession>A0A9P1G2I5</accession>
<dbReference type="Proteomes" id="UP001152797">
    <property type="component" value="Unassembled WGS sequence"/>
</dbReference>
<evidence type="ECO:0000313" key="17">
    <source>
        <dbReference type="EMBL" id="CAL4784443.1"/>
    </source>
</evidence>
<evidence type="ECO:0000256" key="6">
    <source>
        <dbReference type="ARBA" id="ARBA00022837"/>
    </source>
</evidence>
<dbReference type="InterPro" id="IPR050599">
    <property type="entry name" value="VDCC_alpha-1_subunit"/>
</dbReference>